<evidence type="ECO:0000313" key="6">
    <source>
        <dbReference type="EMBL" id="KEK14653.1"/>
    </source>
</evidence>
<evidence type="ECO:0000256" key="2">
    <source>
        <dbReference type="ARBA" id="ARBA00038209"/>
    </source>
</evidence>
<dbReference type="NCBIfam" id="TIGR00236">
    <property type="entry name" value="wecB"/>
    <property type="match status" value="1"/>
</dbReference>
<dbReference type="CDD" id="cd03786">
    <property type="entry name" value="GTB_UDP-GlcNAc_2-Epimerase"/>
    <property type="match status" value="1"/>
</dbReference>
<reference evidence="6 7" key="1">
    <citation type="submission" date="2014-06" db="EMBL/GenBank/DDBJ databases">
        <title>Genetic determinant of reutericyclin biosynthesis of Lactobacillus reuteri.</title>
        <authorList>
            <person name="Lin X."/>
            <person name="Duar R."/>
            <person name="Walter J."/>
            <person name="Gaenzle M."/>
        </authorList>
    </citation>
    <scope>NUCLEOTIDE SEQUENCE [LARGE SCALE GENOMIC DNA]</scope>
    <source>
        <strain evidence="6 7">LTH2584</strain>
    </source>
</reference>
<keyword evidence="1 4" id="KW-0413">Isomerase</keyword>
<dbReference type="EMBL" id="JOSX01000020">
    <property type="protein sequence ID" value="KEK14653.1"/>
    <property type="molecule type" value="Genomic_DNA"/>
</dbReference>
<organism evidence="6 7">
    <name type="scientific">Limosilactobacillus reuteri</name>
    <name type="common">Lactobacillus reuteri</name>
    <dbReference type="NCBI Taxonomy" id="1598"/>
    <lineage>
        <taxon>Bacteria</taxon>
        <taxon>Bacillati</taxon>
        <taxon>Bacillota</taxon>
        <taxon>Bacilli</taxon>
        <taxon>Lactobacillales</taxon>
        <taxon>Lactobacillaceae</taxon>
        <taxon>Limosilactobacillus</taxon>
    </lineage>
</organism>
<proteinExistence type="inferred from homology"/>
<gene>
    <name evidence="6" type="ORF">LR3_02310</name>
</gene>
<evidence type="ECO:0000259" key="5">
    <source>
        <dbReference type="Pfam" id="PF02350"/>
    </source>
</evidence>
<dbReference type="Pfam" id="PF02350">
    <property type="entry name" value="Epimerase_2"/>
    <property type="match status" value="1"/>
</dbReference>
<comment type="similarity">
    <text evidence="2 4">Belongs to the UDP-N-acetylglucosamine 2-epimerase family.</text>
</comment>
<dbReference type="AlphaFoldDB" id="A0A073JNH9"/>
<dbReference type="PATRIC" id="fig|1598.90.peg.1815"/>
<evidence type="ECO:0000256" key="3">
    <source>
        <dbReference type="ARBA" id="ARBA00038858"/>
    </source>
</evidence>
<dbReference type="RefSeq" id="WP_035169588.1">
    <property type="nucleotide sequence ID" value="NZ_RINQ01000016.1"/>
</dbReference>
<sequence length="373" mass="41999">MRKIKVMTVFGTRPEGIKMGPVVKALEQDDRFSSVVVSTGQHAEMLQQVLAVFKITPDYDLKIMRPRQTLTEITIETMAKLEPIIQKEQPDIMLVHGDTSSAYASALVAFYNRVAIGHVEAGLRTWDKYSPYPEEMNRQMIDDLADLYFAPTQTSANNLKMGNHLHGIIVTGNTAIDALRYTIDHSYHHQVLDEIDPDKKIILLTMHRRENWGKPMEETFKAIKEIVDQRNDIDVIYPVHLNPKVQAVANKILGNDNHFHLISPLDVVDFHNIMSKSLLVMSDSGGVQEEAPALHKPVLVLRDTTERPEGITAGTLKLIGTQFNNVTKELSSLLNSPEEYNKMSEAQNPYGDGHASERILDAIAKWVATQKEL</sequence>
<protein>
    <recommendedName>
        <fullName evidence="3">UDP-N-acetylglucosamine 2-epimerase (non-hydrolyzing)</fullName>
        <ecNumber evidence="3">5.1.3.14</ecNumber>
    </recommendedName>
</protein>
<dbReference type="InterPro" id="IPR003331">
    <property type="entry name" value="UDP_GlcNAc_Epimerase_2_dom"/>
</dbReference>
<dbReference type="EC" id="5.1.3.14" evidence="3"/>
<dbReference type="PANTHER" id="PTHR43174:SF2">
    <property type="entry name" value="UDP-N-ACETYLGLUCOSAMINE 2-EPIMERASE"/>
    <property type="match status" value="1"/>
</dbReference>
<name>A0A073JNH9_LIMRT</name>
<accession>A0A073JNH9</accession>
<dbReference type="Proteomes" id="UP000027731">
    <property type="component" value="Unassembled WGS sequence"/>
</dbReference>
<evidence type="ECO:0000256" key="4">
    <source>
        <dbReference type="RuleBase" id="RU003513"/>
    </source>
</evidence>
<dbReference type="Gene3D" id="3.40.50.2000">
    <property type="entry name" value="Glycogen Phosphorylase B"/>
    <property type="match status" value="2"/>
</dbReference>
<evidence type="ECO:0000313" key="7">
    <source>
        <dbReference type="Proteomes" id="UP000027731"/>
    </source>
</evidence>
<dbReference type="GO" id="GO:0008761">
    <property type="term" value="F:UDP-N-acetylglucosamine 2-epimerase activity"/>
    <property type="evidence" value="ECO:0007669"/>
    <property type="project" value="UniProtKB-EC"/>
</dbReference>
<dbReference type="SUPFAM" id="SSF53756">
    <property type="entry name" value="UDP-Glycosyltransferase/glycogen phosphorylase"/>
    <property type="match status" value="1"/>
</dbReference>
<dbReference type="PANTHER" id="PTHR43174">
    <property type="entry name" value="UDP-N-ACETYLGLUCOSAMINE 2-EPIMERASE"/>
    <property type="match status" value="1"/>
</dbReference>
<evidence type="ECO:0000256" key="1">
    <source>
        <dbReference type="ARBA" id="ARBA00023235"/>
    </source>
</evidence>
<feature type="domain" description="UDP-N-acetylglucosamine 2-epimerase" evidence="5">
    <location>
        <begin position="24"/>
        <end position="363"/>
    </location>
</feature>
<comment type="caution">
    <text evidence="6">The sequence shown here is derived from an EMBL/GenBank/DDBJ whole genome shotgun (WGS) entry which is preliminary data.</text>
</comment>
<dbReference type="InterPro" id="IPR029767">
    <property type="entry name" value="WecB-like"/>
</dbReference>